<name>A0A1H8RIE8_9EURY</name>
<dbReference type="AlphaFoldDB" id="A0A1H8RIE8"/>
<keyword evidence="1" id="KW-1133">Transmembrane helix</keyword>
<evidence type="ECO:0000313" key="3">
    <source>
        <dbReference type="Proteomes" id="UP000199126"/>
    </source>
</evidence>
<keyword evidence="1" id="KW-0812">Transmembrane</keyword>
<dbReference type="EMBL" id="FODV01000004">
    <property type="protein sequence ID" value="SEO65938.1"/>
    <property type="molecule type" value="Genomic_DNA"/>
</dbReference>
<organism evidence="2 3">
    <name type="scientific">Halogranum amylolyticum</name>
    <dbReference type="NCBI Taxonomy" id="660520"/>
    <lineage>
        <taxon>Archaea</taxon>
        <taxon>Methanobacteriati</taxon>
        <taxon>Methanobacteriota</taxon>
        <taxon>Stenosarchaea group</taxon>
        <taxon>Halobacteria</taxon>
        <taxon>Halobacteriales</taxon>
        <taxon>Haloferacaceae</taxon>
    </lineage>
</organism>
<dbReference type="Proteomes" id="UP000199126">
    <property type="component" value="Unassembled WGS sequence"/>
</dbReference>
<keyword evidence="3" id="KW-1185">Reference proteome</keyword>
<evidence type="ECO:0000313" key="2">
    <source>
        <dbReference type="EMBL" id="SEO65938.1"/>
    </source>
</evidence>
<reference evidence="3" key="1">
    <citation type="submission" date="2016-10" db="EMBL/GenBank/DDBJ databases">
        <authorList>
            <person name="Varghese N."/>
            <person name="Submissions S."/>
        </authorList>
    </citation>
    <scope>NUCLEOTIDE SEQUENCE [LARGE SCALE GENOMIC DNA]</scope>
    <source>
        <strain evidence="3">CGMCC 1.10121</strain>
    </source>
</reference>
<proteinExistence type="predicted"/>
<keyword evidence="1" id="KW-0472">Membrane</keyword>
<protein>
    <submittedName>
        <fullName evidence="2">Uncharacterized protein</fullName>
    </submittedName>
</protein>
<evidence type="ECO:0000256" key="1">
    <source>
        <dbReference type="SAM" id="Phobius"/>
    </source>
</evidence>
<accession>A0A1H8RIE8</accession>
<dbReference type="OrthoDB" id="121941at2157"/>
<feature type="transmembrane region" description="Helical" evidence="1">
    <location>
        <begin position="12"/>
        <end position="30"/>
    </location>
</feature>
<dbReference type="RefSeq" id="WP_089823115.1">
    <property type="nucleotide sequence ID" value="NZ_FODV01000004.1"/>
</dbReference>
<sequence length="147" mass="16456">MDFRGDDRGVTVQVGAILLFGLLILSMSAYQTTVVPAENEQVEFRHNQQVQEDLQSFRSAVSRTVGTGVTQSVAIRTGTQYPERALFVNPPSPSGTVRTEALGESRLRNVRALDDETADYWGRVRPSRSRRLLFATNRATTSIRTRR</sequence>
<gene>
    <name evidence="2" type="ORF">SAMN04487948_10428</name>
</gene>